<dbReference type="InterPro" id="IPR024072">
    <property type="entry name" value="DHFR-like_dom_sf"/>
</dbReference>
<evidence type="ECO:0000256" key="2">
    <source>
        <dbReference type="ARBA" id="ARBA00022857"/>
    </source>
</evidence>
<keyword evidence="3" id="KW-0560">Oxidoreductase</keyword>
<dbReference type="Gene3D" id="3.40.430.10">
    <property type="entry name" value="Dihydrofolate Reductase, subunit A"/>
    <property type="match status" value="1"/>
</dbReference>
<dbReference type="PANTHER" id="PTHR38011:SF7">
    <property type="entry name" value="2,5-DIAMINO-6-RIBOSYLAMINO-4(3H)-PYRIMIDINONE 5'-PHOSPHATE REDUCTASE"/>
    <property type="match status" value="1"/>
</dbReference>
<comment type="pathway">
    <text evidence="1">Cofactor biosynthesis; riboflavin biosynthesis.</text>
</comment>
<dbReference type="EMBL" id="BAABDD010000009">
    <property type="protein sequence ID" value="GAA3744230.1"/>
    <property type="molecule type" value="Genomic_DNA"/>
</dbReference>
<evidence type="ECO:0000256" key="1">
    <source>
        <dbReference type="ARBA" id="ARBA00005104"/>
    </source>
</evidence>
<dbReference type="InterPro" id="IPR050765">
    <property type="entry name" value="Riboflavin_Biosynth_HTPR"/>
</dbReference>
<accession>A0ABP7FRP8</accession>
<reference evidence="6" key="1">
    <citation type="journal article" date="2019" name="Int. J. Syst. Evol. Microbiol.">
        <title>The Global Catalogue of Microorganisms (GCM) 10K type strain sequencing project: providing services to taxonomists for standard genome sequencing and annotation.</title>
        <authorList>
            <consortium name="The Broad Institute Genomics Platform"/>
            <consortium name="The Broad Institute Genome Sequencing Center for Infectious Disease"/>
            <person name="Wu L."/>
            <person name="Ma J."/>
        </authorList>
    </citation>
    <scope>NUCLEOTIDE SEQUENCE [LARGE SCALE GENOMIC DNA]</scope>
    <source>
        <strain evidence="6">JCM 17137</strain>
    </source>
</reference>
<dbReference type="Pfam" id="PF01872">
    <property type="entry name" value="RibD_C"/>
    <property type="match status" value="1"/>
</dbReference>
<gene>
    <name evidence="5" type="ORF">GCM10022402_24880</name>
</gene>
<proteinExistence type="predicted"/>
<name>A0ABP7FRP8_9ACTN</name>
<dbReference type="RefSeq" id="WP_344971108.1">
    <property type="nucleotide sequence ID" value="NZ_BAABDD010000009.1"/>
</dbReference>
<dbReference type="InterPro" id="IPR002734">
    <property type="entry name" value="RibDG_C"/>
</dbReference>
<dbReference type="Proteomes" id="UP001500908">
    <property type="component" value="Unassembled WGS sequence"/>
</dbReference>
<keyword evidence="6" id="KW-1185">Reference proteome</keyword>
<feature type="domain" description="Bacterial bifunctional deaminase-reductase C-terminal" evidence="4">
    <location>
        <begin position="37"/>
        <end position="233"/>
    </location>
</feature>
<dbReference type="PANTHER" id="PTHR38011">
    <property type="entry name" value="DIHYDROFOLATE REDUCTASE FAMILY PROTEIN (AFU_ORTHOLOGUE AFUA_8G06820)"/>
    <property type="match status" value="1"/>
</dbReference>
<dbReference type="SUPFAM" id="SSF53597">
    <property type="entry name" value="Dihydrofolate reductase-like"/>
    <property type="match status" value="1"/>
</dbReference>
<keyword evidence="2" id="KW-0521">NADP</keyword>
<evidence type="ECO:0000256" key="3">
    <source>
        <dbReference type="ARBA" id="ARBA00023002"/>
    </source>
</evidence>
<evidence type="ECO:0000313" key="5">
    <source>
        <dbReference type="EMBL" id="GAA3744230.1"/>
    </source>
</evidence>
<comment type="caution">
    <text evidence="5">The sequence shown here is derived from an EMBL/GenBank/DDBJ whole genome shotgun (WGS) entry which is preliminary data.</text>
</comment>
<sequence>MRLLLNDIDPTVTALGTADDGEALARLYAYPARNGRPWVRANMVATLDGAAAGHDGKSGSINTTADREVFTLLRALADVIVVGAGTARAEAYRRPRVRQAHRTTVRAGRPPHPALAVVTRTAHLPPLLAADDPAAGPVLMVTCSHAGAPAIEAARHTLGSEQVIVAGESTVELSVAVRELHRRGLARVLCEGGPHLLRDAIDAGLLDELCLTVTPLLVAGDQPRIAVGADVAQSFTLRLLIESQGTLLNRWVRSTTA</sequence>
<evidence type="ECO:0000313" key="6">
    <source>
        <dbReference type="Proteomes" id="UP001500908"/>
    </source>
</evidence>
<organism evidence="5 6">
    <name type="scientific">Salinactinospora qingdaonensis</name>
    <dbReference type="NCBI Taxonomy" id="702744"/>
    <lineage>
        <taxon>Bacteria</taxon>
        <taxon>Bacillati</taxon>
        <taxon>Actinomycetota</taxon>
        <taxon>Actinomycetes</taxon>
        <taxon>Streptosporangiales</taxon>
        <taxon>Nocardiopsidaceae</taxon>
        <taxon>Salinactinospora</taxon>
    </lineage>
</organism>
<protein>
    <submittedName>
        <fullName evidence="5">Pyrimidine reductase family protein</fullName>
    </submittedName>
</protein>
<evidence type="ECO:0000259" key="4">
    <source>
        <dbReference type="Pfam" id="PF01872"/>
    </source>
</evidence>